<dbReference type="GO" id="GO:0016491">
    <property type="term" value="F:oxidoreductase activity"/>
    <property type="evidence" value="ECO:0007669"/>
    <property type="project" value="UniProtKB-KW"/>
</dbReference>
<dbReference type="InterPro" id="IPR016166">
    <property type="entry name" value="FAD-bd_PCMH"/>
</dbReference>
<dbReference type="OrthoDB" id="2151789at2759"/>
<comment type="similarity">
    <text evidence="1">Belongs to the oxygen-dependent FAD-linked oxidoreductase family.</text>
</comment>
<sequence>MLFSTHKTLAMSGMAASVAAWDWSNGVNARPSASSTNSCTFFKQNYPNMTTLPTDDRYASENEVSWNAGAWLGPACVLTPLNAEDMSYAVKNLVKFATPFSMRGGGHMPIPDAANINSTGVLISSTNLTTLELSDDQSFVSVGPGKRWGDVYIYLDETRTGKMVVGGRYAPVGIPGYLLGGGMSFFSYDPSIGLASPSYGYGSEVKDQYLTSILNYVINGSSDPKAAIIPTARFGPGYTSPRYDAVLFYNGVNISTPAILSDFQGGALPADNTTSLTSITMGQFSQAVLPAFQKGGESNGLQQNFHVISTKANRQAMDIVHDTFFDAVIAQNLSSLSSFFVGLTWNAITTKFIETSNNGTGCPQGMTEEPVFWVEQSLSWGDSADDAKIDAFIQSVNANMTTQLVAANLTSSYIYLNDADKGQPVFAGYPAENVQRLKDIRDKYDPLMIYTNLMPGGFKVAQA</sequence>
<dbReference type="Gene3D" id="3.30.465.10">
    <property type="match status" value="2"/>
</dbReference>
<evidence type="ECO:0000313" key="6">
    <source>
        <dbReference type="EMBL" id="KAF4626377.1"/>
    </source>
</evidence>
<dbReference type="SUPFAM" id="SSF56176">
    <property type="entry name" value="FAD-binding/transporter-associated domain-like"/>
    <property type="match status" value="1"/>
</dbReference>
<proteinExistence type="inferred from homology"/>
<keyword evidence="3" id="KW-0274">FAD</keyword>
<dbReference type="AlphaFoldDB" id="A0A8H4RDX1"/>
<reference evidence="6 7" key="1">
    <citation type="submission" date="2020-03" db="EMBL/GenBank/DDBJ databases">
        <title>Draft Genome Sequence of Cudoniella acicularis.</title>
        <authorList>
            <person name="Buettner E."/>
            <person name="Kellner H."/>
        </authorList>
    </citation>
    <scope>NUCLEOTIDE SEQUENCE [LARGE SCALE GENOMIC DNA]</scope>
    <source>
        <strain evidence="6 7">DSM 108380</strain>
    </source>
</reference>
<evidence type="ECO:0000256" key="1">
    <source>
        <dbReference type="ARBA" id="ARBA00005466"/>
    </source>
</evidence>
<keyword evidence="4" id="KW-0560">Oxidoreductase</keyword>
<dbReference type="InterPro" id="IPR036318">
    <property type="entry name" value="FAD-bd_PCMH-like_sf"/>
</dbReference>
<dbReference type="PROSITE" id="PS51387">
    <property type="entry name" value="FAD_PCMH"/>
    <property type="match status" value="1"/>
</dbReference>
<dbReference type="InterPro" id="IPR050416">
    <property type="entry name" value="FAD-linked_Oxidoreductase"/>
</dbReference>
<dbReference type="PANTHER" id="PTHR42973:SF54">
    <property type="entry name" value="FAD-BINDING PCMH-TYPE DOMAIN-CONTAINING PROTEIN"/>
    <property type="match status" value="1"/>
</dbReference>
<dbReference type="GO" id="GO:0071949">
    <property type="term" value="F:FAD binding"/>
    <property type="evidence" value="ECO:0007669"/>
    <property type="project" value="InterPro"/>
</dbReference>
<protein>
    <recommendedName>
        <fullName evidence="5">FAD-binding PCMH-type domain-containing protein</fullName>
    </recommendedName>
</protein>
<dbReference type="PANTHER" id="PTHR42973">
    <property type="entry name" value="BINDING OXIDOREDUCTASE, PUTATIVE (AFU_ORTHOLOGUE AFUA_1G17690)-RELATED"/>
    <property type="match status" value="1"/>
</dbReference>
<dbReference type="EMBL" id="JAAMPI010001163">
    <property type="protein sequence ID" value="KAF4626377.1"/>
    <property type="molecule type" value="Genomic_DNA"/>
</dbReference>
<accession>A0A8H4RDX1</accession>
<name>A0A8H4RDX1_9HELO</name>
<gene>
    <name evidence="6" type="ORF">G7Y89_g11779</name>
</gene>
<evidence type="ECO:0000256" key="4">
    <source>
        <dbReference type="ARBA" id="ARBA00023002"/>
    </source>
</evidence>
<dbReference type="InterPro" id="IPR016169">
    <property type="entry name" value="FAD-bd_PCMH_sub2"/>
</dbReference>
<evidence type="ECO:0000259" key="5">
    <source>
        <dbReference type="PROSITE" id="PS51387"/>
    </source>
</evidence>
<comment type="caution">
    <text evidence="6">The sequence shown here is derived from an EMBL/GenBank/DDBJ whole genome shotgun (WGS) entry which is preliminary data.</text>
</comment>
<evidence type="ECO:0000256" key="2">
    <source>
        <dbReference type="ARBA" id="ARBA00022630"/>
    </source>
</evidence>
<feature type="domain" description="FAD-binding PCMH-type" evidence="5">
    <location>
        <begin position="70"/>
        <end position="270"/>
    </location>
</feature>
<evidence type="ECO:0000256" key="3">
    <source>
        <dbReference type="ARBA" id="ARBA00022827"/>
    </source>
</evidence>
<dbReference type="Gene3D" id="3.40.462.20">
    <property type="match status" value="1"/>
</dbReference>
<dbReference type="Pfam" id="PF01565">
    <property type="entry name" value="FAD_binding_4"/>
    <property type="match status" value="1"/>
</dbReference>
<evidence type="ECO:0000313" key="7">
    <source>
        <dbReference type="Proteomes" id="UP000566819"/>
    </source>
</evidence>
<keyword evidence="7" id="KW-1185">Reference proteome</keyword>
<organism evidence="6 7">
    <name type="scientific">Cudoniella acicularis</name>
    <dbReference type="NCBI Taxonomy" id="354080"/>
    <lineage>
        <taxon>Eukaryota</taxon>
        <taxon>Fungi</taxon>
        <taxon>Dikarya</taxon>
        <taxon>Ascomycota</taxon>
        <taxon>Pezizomycotina</taxon>
        <taxon>Leotiomycetes</taxon>
        <taxon>Helotiales</taxon>
        <taxon>Tricladiaceae</taxon>
        <taxon>Cudoniella</taxon>
    </lineage>
</organism>
<dbReference type="InterPro" id="IPR006094">
    <property type="entry name" value="Oxid_FAD_bind_N"/>
</dbReference>
<keyword evidence="2" id="KW-0285">Flavoprotein</keyword>
<dbReference type="Proteomes" id="UP000566819">
    <property type="component" value="Unassembled WGS sequence"/>
</dbReference>